<dbReference type="InterPro" id="IPR016032">
    <property type="entry name" value="Sig_transdc_resp-reg_C-effctor"/>
</dbReference>
<dbReference type="RefSeq" id="WP_091109053.1">
    <property type="nucleotide sequence ID" value="NZ_FOWQ01000003.1"/>
</dbReference>
<dbReference type="GO" id="GO:0003677">
    <property type="term" value="F:DNA binding"/>
    <property type="evidence" value="ECO:0007669"/>
    <property type="project" value="UniProtKB-KW"/>
</dbReference>
<sequence length="177" mass="18962">MSPGDDAPRRVAVVAASPGRRAEVLAALEGRPGVHPVAWADAAEWLAVLDTRADVCLCDAPPPAGHAARLRERGCRVVVLAPGEDVAAALDRTGGPPAAARPELAPRQREVLVAYVSTNEVQSAVARTLGMEPETLKTHLRRIRLKYEQVGRPAPTRRDLYVRAIEDGLLPPPTTRP</sequence>
<evidence type="ECO:0000313" key="2">
    <source>
        <dbReference type="Proteomes" id="UP000198857"/>
    </source>
</evidence>
<organism evidence="1 2">
    <name type="scientific">Geodermatophilus dictyosporus</name>
    <dbReference type="NCBI Taxonomy" id="1523247"/>
    <lineage>
        <taxon>Bacteria</taxon>
        <taxon>Bacillati</taxon>
        <taxon>Actinomycetota</taxon>
        <taxon>Actinomycetes</taxon>
        <taxon>Geodermatophilales</taxon>
        <taxon>Geodermatophilaceae</taxon>
        <taxon>Geodermatophilus</taxon>
    </lineage>
</organism>
<dbReference type="EMBL" id="FOWQ01000003">
    <property type="protein sequence ID" value="SFP13270.1"/>
    <property type="molecule type" value="Genomic_DNA"/>
</dbReference>
<gene>
    <name evidence="1" type="ORF">SAMN05660464_2159</name>
</gene>
<dbReference type="Proteomes" id="UP000198857">
    <property type="component" value="Unassembled WGS sequence"/>
</dbReference>
<dbReference type="STRING" id="1523247.SAMN05660464_2159"/>
<dbReference type="OrthoDB" id="3171335at2"/>
<reference evidence="2" key="1">
    <citation type="submission" date="2016-10" db="EMBL/GenBank/DDBJ databases">
        <authorList>
            <person name="Varghese N."/>
            <person name="Submissions S."/>
        </authorList>
    </citation>
    <scope>NUCLEOTIDE SEQUENCE [LARGE SCALE GENOMIC DNA]</scope>
    <source>
        <strain evidence="2">DSM 44208</strain>
    </source>
</reference>
<dbReference type="AlphaFoldDB" id="A0A1I5MUW1"/>
<keyword evidence="1" id="KW-0238">DNA-binding</keyword>
<dbReference type="SUPFAM" id="SSF46894">
    <property type="entry name" value="C-terminal effector domain of the bipartite response regulators"/>
    <property type="match status" value="1"/>
</dbReference>
<dbReference type="Gene3D" id="1.10.10.10">
    <property type="entry name" value="Winged helix-like DNA-binding domain superfamily/Winged helix DNA-binding domain"/>
    <property type="match status" value="1"/>
</dbReference>
<proteinExistence type="predicted"/>
<protein>
    <submittedName>
        <fullName evidence="1">DNA-binding transcriptional regulator, CsgD family</fullName>
    </submittedName>
</protein>
<keyword evidence="2" id="KW-1185">Reference proteome</keyword>
<accession>A0A1I5MUW1</accession>
<dbReference type="GO" id="GO:0006355">
    <property type="term" value="P:regulation of DNA-templated transcription"/>
    <property type="evidence" value="ECO:0007669"/>
    <property type="project" value="InterPro"/>
</dbReference>
<evidence type="ECO:0000313" key="1">
    <source>
        <dbReference type="EMBL" id="SFP13270.1"/>
    </source>
</evidence>
<name>A0A1I5MUW1_9ACTN</name>
<dbReference type="InterPro" id="IPR036388">
    <property type="entry name" value="WH-like_DNA-bd_sf"/>
</dbReference>